<evidence type="ECO:0000259" key="7">
    <source>
        <dbReference type="Pfam" id="PF00892"/>
    </source>
</evidence>
<accession>A0A2W6N0C0</accession>
<evidence type="ECO:0000256" key="5">
    <source>
        <dbReference type="ARBA" id="ARBA00023136"/>
    </source>
</evidence>
<feature type="transmembrane region" description="Helical" evidence="6">
    <location>
        <begin position="182"/>
        <end position="202"/>
    </location>
</feature>
<dbReference type="EMBL" id="NBIU01000001">
    <property type="protein sequence ID" value="PZT49168.1"/>
    <property type="molecule type" value="Genomic_DNA"/>
</dbReference>
<evidence type="ECO:0000256" key="1">
    <source>
        <dbReference type="ARBA" id="ARBA00004651"/>
    </source>
</evidence>
<keyword evidence="3 6" id="KW-0812">Transmembrane</keyword>
<feature type="transmembrane region" description="Helical" evidence="6">
    <location>
        <begin position="70"/>
        <end position="90"/>
    </location>
</feature>
<dbReference type="PANTHER" id="PTHR32322">
    <property type="entry name" value="INNER MEMBRANE TRANSPORTER"/>
    <property type="match status" value="1"/>
</dbReference>
<organism evidence="8 9">
    <name type="scientific">Helicobacter valdiviensis</name>
    <dbReference type="NCBI Taxonomy" id="1458358"/>
    <lineage>
        <taxon>Bacteria</taxon>
        <taxon>Pseudomonadati</taxon>
        <taxon>Campylobacterota</taxon>
        <taxon>Epsilonproteobacteria</taxon>
        <taxon>Campylobacterales</taxon>
        <taxon>Helicobacteraceae</taxon>
        <taxon>Helicobacter</taxon>
    </lineage>
</organism>
<feature type="domain" description="EamA" evidence="7">
    <location>
        <begin position="158"/>
        <end position="290"/>
    </location>
</feature>
<dbReference type="GO" id="GO:0005886">
    <property type="term" value="C:plasma membrane"/>
    <property type="evidence" value="ECO:0007669"/>
    <property type="project" value="UniProtKB-SubCell"/>
</dbReference>
<gene>
    <name evidence="8" type="ORF">B6S12_00090</name>
</gene>
<feature type="transmembrane region" description="Helical" evidence="6">
    <location>
        <begin position="250"/>
        <end position="267"/>
    </location>
</feature>
<sequence>MQKAVIFSILMVVAMIFWGSSWPAGKVLTQYTSADIITFWRFFFAFFASLPLIVFLKISLRIDTNALKFLFLAAICNALYSIIYFMGLRYGSAGKGGVLVTTLTPVFAYLLMYCFKRIRQEKAKIKKNEILGIILGIVSGFCLLNLGSLEELFGKFNIIFIFCAFDWALLTIICQRIRIHPLAINFYITLLSLIMYAPLFLFKGEEMVQIFSFSYEFWTMLFVVSVLSTAIGTSIYYMGIAAVGATKASTFPLLVPATALISSYVILGEIPSVLTLFGGSLAIFATYLINIYKPKNN</sequence>
<feature type="transmembrane region" description="Helical" evidence="6">
    <location>
        <begin position="273"/>
        <end position="292"/>
    </location>
</feature>
<keyword evidence="5 6" id="KW-0472">Membrane</keyword>
<dbReference type="Pfam" id="PF00892">
    <property type="entry name" value="EamA"/>
    <property type="match status" value="2"/>
</dbReference>
<comment type="caution">
    <text evidence="8">The sequence shown here is derived from an EMBL/GenBank/DDBJ whole genome shotgun (WGS) entry which is preliminary data.</text>
</comment>
<feature type="transmembrane region" description="Helical" evidence="6">
    <location>
        <begin position="39"/>
        <end position="58"/>
    </location>
</feature>
<dbReference type="RefSeq" id="WP_111228918.1">
    <property type="nucleotide sequence ID" value="NZ_NBIU01000001.1"/>
</dbReference>
<keyword evidence="4 6" id="KW-1133">Transmembrane helix</keyword>
<feature type="transmembrane region" description="Helical" evidence="6">
    <location>
        <begin position="217"/>
        <end position="238"/>
    </location>
</feature>
<evidence type="ECO:0000313" key="8">
    <source>
        <dbReference type="EMBL" id="PZT49168.1"/>
    </source>
</evidence>
<feature type="transmembrane region" description="Helical" evidence="6">
    <location>
        <begin position="127"/>
        <end position="146"/>
    </location>
</feature>
<evidence type="ECO:0000256" key="2">
    <source>
        <dbReference type="ARBA" id="ARBA00022475"/>
    </source>
</evidence>
<keyword evidence="2" id="KW-1003">Cell membrane</keyword>
<dbReference type="PANTHER" id="PTHR32322:SF18">
    <property type="entry name" value="S-ADENOSYLMETHIONINE_S-ADENOSYLHOMOCYSTEINE TRANSPORTER"/>
    <property type="match status" value="1"/>
</dbReference>
<feature type="domain" description="EamA" evidence="7">
    <location>
        <begin position="9"/>
        <end position="142"/>
    </location>
</feature>
<protein>
    <recommendedName>
        <fullName evidence="7">EamA domain-containing protein</fullName>
    </recommendedName>
</protein>
<proteinExistence type="predicted"/>
<dbReference type="InterPro" id="IPR037185">
    <property type="entry name" value="EmrE-like"/>
</dbReference>
<feature type="transmembrane region" description="Helical" evidence="6">
    <location>
        <begin position="152"/>
        <end position="170"/>
    </location>
</feature>
<dbReference type="Proteomes" id="UP000249746">
    <property type="component" value="Unassembled WGS sequence"/>
</dbReference>
<evidence type="ECO:0000256" key="4">
    <source>
        <dbReference type="ARBA" id="ARBA00022989"/>
    </source>
</evidence>
<name>A0A2W6N0C0_9HELI</name>
<feature type="transmembrane region" description="Helical" evidence="6">
    <location>
        <begin position="96"/>
        <end position="115"/>
    </location>
</feature>
<dbReference type="AlphaFoldDB" id="A0A2W6N0C0"/>
<evidence type="ECO:0000256" key="3">
    <source>
        <dbReference type="ARBA" id="ARBA00022692"/>
    </source>
</evidence>
<dbReference type="InterPro" id="IPR000620">
    <property type="entry name" value="EamA_dom"/>
</dbReference>
<reference evidence="8 9" key="1">
    <citation type="submission" date="2017-03" db="EMBL/GenBank/DDBJ databases">
        <title>Genomic and clinical evidence uncovers the enterohepatic species Helicobacter valdiviensis as a potential human intestinal pathogen.</title>
        <authorList>
            <person name="Fresia P."/>
            <person name="Jara R."/>
            <person name="Sierra R."/>
            <person name="Ferres I."/>
            <person name="Greif G."/>
            <person name="Iraola G."/>
            <person name="Collado L."/>
        </authorList>
    </citation>
    <scope>NUCLEOTIDE SEQUENCE [LARGE SCALE GENOMIC DNA]</scope>
    <source>
        <strain evidence="8 9">WBE14</strain>
    </source>
</reference>
<keyword evidence="9" id="KW-1185">Reference proteome</keyword>
<evidence type="ECO:0000256" key="6">
    <source>
        <dbReference type="SAM" id="Phobius"/>
    </source>
</evidence>
<dbReference type="OrthoDB" id="9782878at2"/>
<dbReference type="InterPro" id="IPR050638">
    <property type="entry name" value="AA-Vitamin_Transporters"/>
</dbReference>
<comment type="subcellular location">
    <subcellularLocation>
        <location evidence="1">Cell membrane</location>
        <topology evidence="1">Multi-pass membrane protein</topology>
    </subcellularLocation>
</comment>
<evidence type="ECO:0000313" key="9">
    <source>
        <dbReference type="Proteomes" id="UP000249746"/>
    </source>
</evidence>
<dbReference type="SUPFAM" id="SSF103481">
    <property type="entry name" value="Multidrug resistance efflux transporter EmrE"/>
    <property type="match status" value="2"/>
</dbReference>